<evidence type="ECO:0000313" key="7">
    <source>
        <dbReference type="EMBL" id="MYM20513.1"/>
    </source>
</evidence>
<gene>
    <name evidence="7" type="ORF">GSY69_11190</name>
</gene>
<dbReference type="EMBL" id="WWEQ01000057">
    <property type="protein sequence ID" value="MYM20513.1"/>
    <property type="molecule type" value="Genomic_DNA"/>
</dbReference>
<feature type="transmembrane region" description="Helical" evidence="6">
    <location>
        <begin position="111"/>
        <end position="130"/>
    </location>
</feature>
<dbReference type="Proteomes" id="UP000469215">
    <property type="component" value="Unassembled WGS sequence"/>
</dbReference>
<evidence type="ECO:0000256" key="6">
    <source>
        <dbReference type="SAM" id="Phobius"/>
    </source>
</evidence>
<organism evidence="7 8">
    <name type="scientific">Brevibacterium rongguiense</name>
    <dbReference type="NCBI Taxonomy" id="2695267"/>
    <lineage>
        <taxon>Bacteria</taxon>
        <taxon>Bacillati</taxon>
        <taxon>Actinomycetota</taxon>
        <taxon>Actinomycetes</taxon>
        <taxon>Micrococcales</taxon>
        <taxon>Brevibacteriaceae</taxon>
        <taxon>Brevibacterium</taxon>
    </lineage>
</organism>
<feature type="transmembrane region" description="Helical" evidence="6">
    <location>
        <begin position="48"/>
        <end position="75"/>
    </location>
</feature>
<feature type="transmembrane region" description="Helical" evidence="6">
    <location>
        <begin position="161"/>
        <end position="181"/>
    </location>
</feature>
<dbReference type="GO" id="GO:0005886">
    <property type="term" value="C:plasma membrane"/>
    <property type="evidence" value="ECO:0007669"/>
    <property type="project" value="UniProtKB-SubCell"/>
</dbReference>
<keyword evidence="3 6" id="KW-0812">Transmembrane</keyword>
<comment type="caution">
    <text evidence="7">The sequence shown here is derived from an EMBL/GenBank/DDBJ whole genome shotgun (WGS) entry which is preliminary data.</text>
</comment>
<evidence type="ECO:0000256" key="5">
    <source>
        <dbReference type="ARBA" id="ARBA00023136"/>
    </source>
</evidence>
<feature type="transmembrane region" description="Helical" evidence="6">
    <location>
        <begin position="201"/>
        <end position="225"/>
    </location>
</feature>
<accession>A0A6N9H916</accession>
<proteinExistence type="predicted"/>
<sequence length="359" mass="38092">MSETAATDKTALLTRRRPGGAATVLRKPVVVHLRHTIARFGQRMGNQFAAAITYFLVLALIPTLMFAFATLGFVLSVVRPELVDVVIGEVRQLAPGQDQLVEMLQNYLKNWAGVGIVAVVGALYTAQGFIGNFKDAVRFQLAADMDDVPKEPFAARIGNNVVTLVGLLVGIAVTIAATAVGTGLQTTIAQALDLPGWFAPLLNIGTIAITLLMAWLVFLFIFTLIPSEPIPPRTKRIGSFAGALALTVLLNIATVLVDAFSSSPTAALFGPVIAIMLSMNIFTRIVLLVAAWMGTSNDRPVFRRLSANSAPPAEQGEKSVGPAAGESFGALAAAAGIIALTLLGLKRYEDTHERSLFGR</sequence>
<keyword evidence="8" id="KW-1185">Reference proteome</keyword>
<evidence type="ECO:0000256" key="1">
    <source>
        <dbReference type="ARBA" id="ARBA00004651"/>
    </source>
</evidence>
<dbReference type="AlphaFoldDB" id="A0A6N9H916"/>
<evidence type="ECO:0000256" key="4">
    <source>
        <dbReference type="ARBA" id="ARBA00022989"/>
    </source>
</evidence>
<evidence type="ECO:0000256" key="3">
    <source>
        <dbReference type="ARBA" id="ARBA00022692"/>
    </source>
</evidence>
<evidence type="ECO:0000313" key="8">
    <source>
        <dbReference type="Proteomes" id="UP000469215"/>
    </source>
</evidence>
<dbReference type="RefSeq" id="WP_160953928.1">
    <property type="nucleotide sequence ID" value="NZ_WWEQ01000057.1"/>
</dbReference>
<protein>
    <submittedName>
        <fullName evidence="7">tRNA-processing ribonuclease</fullName>
    </submittedName>
</protein>
<comment type="subcellular location">
    <subcellularLocation>
        <location evidence="1">Cell membrane</location>
        <topology evidence="1">Multi-pass membrane protein</topology>
    </subcellularLocation>
</comment>
<dbReference type="PANTHER" id="PTHR30213">
    <property type="entry name" value="INNER MEMBRANE PROTEIN YHJD"/>
    <property type="match status" value="1"/>
</dbReference>
<dbReference type="PANTHER" id="PTHR30213:SF1">
    <property type="entry name" value="INNER MEMBRANE PROTEIN YHJD"/>
    <property type="match status" value="1"/>
</dbReference>
<feature type="transmembrane region" description="Helical" evidence="6">
    <location>
        <begin position="269"/>
        <end position="294"/>
    </location>
</feature>
<keyword evidence="2" id="KW-1003">Cell membrane</keyword>
<evidence type="ECO:0000256" key="2">
    <source>
        <dbReference type="ARBA" id="ARBA00022475"/>
    </source>
</evidence>
<reference evidence="7 8" key="1">
    <citation type="submission" date="2020-01" db="EMBL/GenBank/DDBJ databases">
        <authorList>
            <person name="Deng T."/>
        </authorList>
    </citation>
    <scope>NUCLEOTIDE SEQUENCE [LARGE SCALE GENOMIC DNA]</scope>
    <source>
        <strain evidence="7 8">5221</strain>
    </source>
</reference>
<keyword evidence="4 6" id="KW-1133">Transmembrane helix</keyword>
<dbReference type="Pfam" id="PF03631">
    <property type="entry name" value="Virul_fac_BrkB"/>
    <property type="match status" value="1"/>
</dbReference>
<name>A0A6N9H916_9MICO</name>
<dbReference type="InterPro" id="IPR017039">
    <property type="entry name" value="Virul_fac_BrkB"/>
</dbReference>
<feature type="transmembrane region" description="Helical" evidence="6">
    <location>
        <begin position="237"/>
        <end position="257"/>
    </location>
</feature>
<keyword evidence="5 6" id="KW-0472">Membrane</keyword>